<evidence type="ECO:0000313" key="1">
    <source>
        <dbReference type="EMBL" id="DAE22832.1"/>
    </source>
</evidence>
<dbReference type="EMBL" id="BK015739">
    <property type="protein sequence ID" value="DAE22832.1"/>
    <property type="molecule type" value="Genomic_DNA"/>
</dbReference>
<organism evidence="1">
    <name type="scientific">Siphoviridae sp. ct2hZ16</name>
    <dbReference type="NCBI Taxonomy" id="2826276"/>
    <lineage>
        <taxon>Viruses</taxon>
        <taxon>Duplodnaviria</taxon>
        <taxon>Heunggongvirae</taxon>
        <taxon>Uroviricota</taxon>
        <taxon>Caudoviricetes</taxon>
    </lineage>
</organism>
<sequence length="50" mass="5862">MSEFLDAVRSTDEGHAWRVLDEFMDALKEANPETYADLLRKLRQKSQSVY</sequence>
<reference evidence="1" key="1">
    <citation type="journal article" date="2021" name="Proc. Natl. Acad. Sci. U.S.A.">
        <title>A Catalog of Tens of Thousands of Viruses from Human Metagenomes Reveals Hidden Associations with Chronic Diseases.</title>
        <authorList>
            <person name="Tisza M.J."/>
            <person name="Buck C.B."/>
        </authorList>
    </citation>
    <scope>NUCLEOTIDE SEQUENCE</scope>
    <source>
        <strain evidence="1">Ct2hZ16</strain>
    </source>
</reference>
<accession>A0A8S5QUV0</accession>
<protein>
    <submittedName>
        <fullName evidence="1">Caspase recruitment domain protein</fullName>
    </submittedName>
</protein>
<proteinExistence type="predicted"/>
<name>A0A8S5QUV0_9CAUD</name>